<gene>
    <name evidence="2" type="ordered locus">Ilyop_1592</name>
</gene>
<accession>E3H8V6</accession>
<dbReference type="Gene3D" id="1.10.3910.10">
    <property type="entry name" value="SP0561-like"/>
    <property type="match status" value="1"/>
</dbReference>
<evidence type="ECO:0000259" key="1">
    <source>
        <dbReference type="Pfam" id="PF08984"/>
    </source>
</evidence>
<evidence type="ECO:0000313" key="3">
    <source>
        <dbReference type="Proteomes" id="UP000006875"/>
    </source>
</evidence>
<dbReference type="AlphaFoldDB" id="E3H8V6"/>
<dbReference type="InterPro" id="IPR015077">
    <property type="entry name" value="DUF1858"/>
</dbReference>
<dbReference type="InterPro" id="IPR038062">
    <property type="entry name" value="ScdA-like_N_sf"/>
</dbReference>
<organism evidence="2 3">
    <name type="scientific">Ilyobacter polytropus (strain ATCC 51220 / DSM 2926 / LMG 16218 / CuHBu1)</name>
    <dbReference type="NCBI Taxonomy" id="572544"/>
    <lineage>
        <taxon>Bacteria</taxon>
        <taxon>Fusobacteriati</taxon>
        <taxon>Fusobacteriota</taxon>
        <taxon>Fusobacteriia</taxon>
        <taxon>Fusobacteriales</taxon>
        <taxon>Fusobacteriaceae</taxon>
        <taxon>Ilyobacter</taxon>
    </lineage>
</organism>
<reference evidence="2 3" key="1">
    <citation type="journal article" date="2010" name="Stand. Genomic Sci.">
        <title>Complete genome sequence of Ilyobacter polytropus type strain (CuHbu1).</title>
        <authorList>
            <person name="Sikorski J."/>
            <person name="Chertkov O."/>
            <person name="Lapidus A."/>
            <person name="Nolan M."/>
            <person name="Lucas S."/>
            <person name="Del Rio T.G."/>
            <person name="Tice H."/>
            <person name="Cheng J.F."/>
            <person name="Tapia R."/>
            <person name="Han C."/>
            <person name="Goodwin L."/>
            <person name="Pitluck S."/>
            <person name="Liolios K."/>
            <person name="Ivanova N."/>
            <person name="Mavromatis K."/>
            <person name="Mikhailova N."/>
            <person name="Pati A."/>
            <person name="Chen A."/>
            <person name="Palaniappan K."/>
            <person name="Land M."/>
            <person name="Hauser L."/>
            <person name="Chang Y.J."/>
            <person name="Jeffries C.D."/>
            <person name="Brambilla E."/>
            <person name="Yasawong M."/>
            <person name="Rohde M."/>
            <person name="Pukall R."/>
            <person name="Spring S."/>
            <person name="Goker M."/>
            <person name="Woyke T."/>
            <person name="Bristow J."/>
            <person name="Eisen J.A."/>
            <person name="Markowitz V."/>
            <person name="Hugenholtz P."/>
            <person name="Kyrpides N.C."/>
            <person name="Klenk H.P."/>
        </authorList>
    </citation>
    <scope>NUCLEOTIDE SEQUENCE [LARGE SCALE GENOMIC DNA]</scope>
    <source>
        <strain evidence="3">ATCC 51220 / DSM 2926 / LMG 16218 / CuHBu1</strain>
    </source>
</reference>
<sequence length="68" mass="8105">MLNKKIILEMNIQEILKKYPSLIEILKKHGMHCNECFFSEKVNLREALESSRLPTEEIIEEIIVYLEK</sequence>
<dbReference type="EMBL" id="CP002281">
    <property type="protein sequence ID" value="ADO83370.1"/>
    <property type="molecule type" value="Genomic_DNA"/>
</dbReference>
<proteinExistence type="predicted"/>
<dbReference type="KEGG" id="ipo:Ilyop_1592"/>
<dbReference type="Proteomes" id="UP000006875">
    <property type="component" value="Chromosome"/>
</dbReference>
<dbReference type="Pfam" id="PF08984">
    <property type="entry name" value="DUF1858"/>
    <property type="match status" value="1"/>
</dbReference>
<feature type="domain" description="DUF1858" evidence="1">
    <location>
        <begin position="8"/>
        <end position="59"/>
    </location>
</feature>
<dbReference type="HOGENOM" id="CLU_2788284_0_0_0"/>
<dbReference type="SUPFAM" id="SSF140683">
    <property type="entry name" value="SP0561-like"/>
    <property type="match status" value="1"/>
</dbReference>
<dbReference type="RefSeq" id="WP_013388037.1">
    <property type="nucleotide sequence ID" value="NC_014632.1"/>
</dbReference>
<protein>
    <recommendedName>
        <fullName evidence="1">DUF1858 domain-containing protein</fullName>
    </recommendedName>
</protein>
<keyword evidence="3" id="KW-1185">Reference proteome</keyword>
<name>E3H8V6_ILYPC</name>
<evidence type="ECO:0000313" key="2">
    <source>
        <dbReference type="EMBL" id="ADO83370.1"/>
    </source>
</evidence>
<dbReference type="STRING" id="572544.Ilyop_1592"/>